<dbReference type="SUPFAM" id="SSF46626">
    <property type="entry name" value="Cytochrome c"/>
    <property type="match status" value="1"/>
</dbReference>
<reference evidence="8 9" key="1">
    <citation type="journal article" date="2011" name="Int. J. Syst. Evol. Microbiol.">
        <title>Zhongshania antarctica gen. nov., sp. nov. and Zhongshania guokunii sp. nov., gammaproteobacteria respectively isolated from coastal attached (fast) ice and surface seawater of the Antarctic.</title>
        <authorList>
            <person name="Li H.J."/>
            <person name="Zhang X.Y."/>
            <person name="Chen C.X."/>
            <person name="Zhang Y.J."/>
            <person name="Gao Z.M."/>
            <person name="Yu Y."/>
            <person name="Chen X.L."/>
            <person name="Chen B."/>
            <person name="Zhang Y.Z."/>
        </authorList>
    </citation>
    <scope>NUCLEOTIDE SEQUENCE [LARGE SCALE GENOMIC DNA]</scope>
    <source>
        <strain evidence="8 9">R06B22</strain>
    </source>
</reference>
<keyword evidence="1" id="KW-0813">Transport</keyword>
<proteinExistence type="predicted"/>
<keyword evidence="4" id="KW-0249">Electron transport</keyword>
<dbReference type="Gene3D" id="1.10.760.10">
    <property type="entry name" value="Cytochrome c-like domain"/>
    <property type="match status" value="1"/>
</dbReference>
<protein>
    <submittedName>
        <fullName evidence="8">Cytochrome c5 family protein</fullName>
    </submittedName>
</protein>
<feature type="domain" description="Cytochrome c" evidence="7">
    <location>
        <begin position="49"/>
        <end position="120"/>
    </location>
</feature>
<keyword evidence="5" id="KW-0408">Iron</keyword>
<evidence type="ECO:0000256" key="2">
    <source>
        <dbReference type="ARBA" id="ARBA00022617"/>
    </source>
</evidence>
<dbReference type="PANTHER" id="PTHR40942:SF4">
    <property type="entry name" value="CYTOCHROME C5"/>
    <property type="match status" value="1"/>
</dbReference>
<dbReference type="InterPro" id="IPR009056">
    <property type="entry name" value="Cyt_c-like_dom"/>
</dbReference>
<organism evidence="8 9">
    <name type="scientific">Zhongshania arctica</name>
    <dbReference type="NCBI Taxonomy" id="3238302"/>
    <lineage>
        <taxon>Bacteria</taxon>
        <taxon>Pseudomonadati</taxon>
        <taxon>Pseudomonadota</taxon>
        <taxon>Gammaproteobacteria</taxon>
        <taxon>Cellvibrionales</taxon>
        <taxon>Spongiibacteraceae</taxon>
        <taxon>Zhongshania</taxon>
    </lineage>
</organism>
<keyword evidence="6" id="KW-0732">Signal</keyword>
<dbReference type="EMBL" id="JBFRYB010000001">
    <property type="protein sequence ID" value="MEX1664121.1"/>
    <property type="molecule type" value="Genomic_DNA"/>
</dbReference>
<dbReference type="RefSeq" id="WP_368374247.1">
    <property type="nucleotide sequence ID" value="NZ_JBFRYB010000001.1"/>
</dbReference>
<dbReference type="PROSITE" id="PS51257">
    <property type="entry name" value="PROKAR_LIPOPROTEIN"/>
    <property type="match status" value="1"/>
</dbReference>
<accession>A0ABV3TRJ3</accession>
<evidence type="ECO:0000256" key="6">
    <source>
        <dbReference type="SAM" id="SignalP"/>
    </source>
</evidence>
<name>A0ABV3TRJ3_9GAMM</name>
<dbReference type="PRINTS" id="PR00607">
    <property type="entry name" value="CYTCHROMECIE"/>
</dbReference>
<evidence type="ECO:0000259" key="7">
    <source>
        <dbReference type="Pfam" id="PF13442"/>
    </source>
</evidence>
<sequence length="125" mass="13253">MRFKTSIYVKILSAGILLTGLTACTPDPNAKASSPAQSSRSLMPADPAIKTAYIQSCYGCHSSGAGRAPRTGNIADWAPRVQKGFDVLLYNTINGIGSMPAKGMCMDCSEEDFTKLILFLAGQSD</sequence>
<evidence type="ECO:0000256" key="3">
    <source>
        <dbReference type="ARBA" id="ARBA00022723"/>
    </source>
</evidence>
<evidence type="ECO:0000256" key="4">
    <source>
        <dbReference type="ARBA" id="ARBA00022982"/>
    </source>
</evidence>
<feature type="signal peptide" evidence="6">
    <location>
        <begin position="1"/>
        <end position="25"/>
    </location>
</feature>
<evidence type="ECO:0000313" key="9">
    <source>
        <dbReference type="Proteomes" id="UP001557484"/>
    </source>
</evidence>
<keyword evidence="3" id="KW-0479">Metal-binding</keyword>
<keyword evidence="9" id="KW-1185">Reference proteome</keyword>
<feature type="chain" id="PRO_5047458707" evidence="6">
    <location>
        <begin position="26"/>
        <end position="125"/>
    </location>
</feature>
<dbReference type="InterPro" id="IPR036909">
    <property type="entry name" value="Cyt_c-like_dom_sf"/>
</dbReference>
<evidence type="ECO:0000256" key="5">
    <source>
        <dbReference type="ARBA" id="ARBA00023004"/>
    </source>
</evidence>
<dbReference type="Proteomes" id="UP001557484">
    <property type="component" value="Unassembled WGS sequence"/>
</dbReference>
<keyword evidence="2" id="KW-0349">Heme</keyword>
<comment type="caution">
    <text evidence="8">The sequence shown here is derived from an EMBL/GenBank/DDBJ whole genome shotgun (WGS) entry which is preliminary data.</text>
</comment>
<dbReference type="PANTHER" id="PTHR40942">
    <property type="match status" value="1"/>
</dbReference>
<dbReference type="Pfam" id="PF13442">
    <property type="entry name" value="Cytochrome_CBB3"/>
    <property type="match status" value="1"/>
</dbReference>
<evidence type="ECO:0000313" key="8">
    <source>
        <dbReference type="EMBL" id="MEX1664121.1"/>
    </source>
</evidence>
<gene>
    <name evidence="8" type="ORF">AB4875_01410</name>
</gene>
<dbReference type="InterPro" id="IPR002323">
    <property type="entry name" value="Cyt_CIE"/>
</dbReference>
<evidence type="ECO:0000256" key="1">
    <source>
        <dbReference type="ARBA" id="ARBA00022448"/>
    </source>
</evidence>